<evidence type="ECO:0000313" key="3">
    <source>
        <dbReference type="EMBL" id="OGY85678.1"/>
    </source>
</evidence>
<comment type="caution">
    <text evidence="3">The sequence shown here is derived from an EMBL/GenBank/DDBJ whole genome shotgun (WGS) entry which is preliminary data.</text>
</comment>
<name>A0A1G2B8Y0_9BACT</name>
<protein>
    <recommendedName>
        <fullName evidence="5">GTP-binding protein</fullName>
    </recommendedName>
</protein>
<evidence type="ECO:0000259" key="1">
    <source>
        <dbReference type="Pfam" id="PF13173"/>
    </source>
</evidence>
<dbReference type="Proteomes" id="UP000176420">
    <property type="component" value="Unassembled WGS sequence"/>
</dbReference>
<dbReference type="InterPro" id="IPR041682">
    <property type="entry name" value="AAA_14"/>
</dbReference>
<proteinExistence type="predicted"/>
<dbReference type="Pfam" id="PF13173">
    <property type="entry name" value="AAA_14"/>
    <property type="match status" value="1"/>
</dbReference>
<dbReference type="PANTHER" id="PTHR43566">
    <property type="entry name" value="CONSERVED PROTEIN"/>
    <property type="match status" value="1"/>
</dbReference>
<accession>A0A1G2B8Y0</accession>
<evidence type="ECO:0008006" key="5">
    <source>
        <dbReference type="Google" id="ProtNLM"/>
    </source>
</evidence>
<dbReference type="PANTHER" id="PTHR43566:SF2">
    <property type="entry name" value="DUF4143 DOMAIN-CONTAINING PROTEIN"/>
    <property type="match status" value="1"/>
</dbReference>
<reference evidence="3 4" key="1">
    <citation type="journal article" date="2016" name="Nat. Commun.">
        <title>Thousands of microbial genomes shed light on interconnected biogeochemical processes in an aquifer system.</title>
        <authorList>
            <person name="Anantharaman K."/>
            <person name="Brown C.T."/>
            <person name="Hug L.A."/>
            <person name="Sharon I."/>
            <person name="Castelle C.J."/>
            <person name="Probst A.J."/>
            <person name="Thomas B.C."/>
            <person name="Singh A."/>
            <person name="Wilkins M.J."/>
            <person name="Karaoz U."/>
            <person name="Brodie E.L."/>
            <person name="Williams K.H."/>
            <person name="Hubbard S.S."/>
            <person name="Banfield J.F."/>
        </authorList>
    </citation>
    <scope>NUCLEOTIDE SEQUENCE [LARGE SCALE GENOMIC DNA]</scope>
</reference>
<sequence length="407" mass="46471">MKDRILTKTIKKACTTFPAVVVTGPRQSGKTTLLKNEFGKTHTFVSLEDPNMRMRAKTDPLAFLEQYKPPVILDEIQYVPELLSYIKTKIDQERTPGNWLLSGSQNFVLMDNISQSLAGRVAVLSLLPLTLSEQMNQGENALSITQWLSTLSKLPQQQNKIEIAEWILRGAYPEIVTNKKVDRKLWCGSYIATYLERDVRNMAQVGDLNQFELFLKQCAIRTGQLLNLTELARDVGISVTTAKRWLSLLETSYQVHLLQPYYKNLGKRLVKRPKMYFVDTAIATYLMGIHEAETLLNSPHFGALFESAVINECVKRFTNFGDDKTIYFIRTQDNLEIDLAIENNQKLHLFEIKSAKTITPKHAVSLIKIQKEWQQDVAQASIISRADDNFLLVNGIMNYHWLTVLNA</sequence>
<dbReference type="InterPro" id="IPR027417">
    <property type="entry name" value="P-loop_NTPase"/>
</dbReference>
<evidence type="ECO:0000259" key="2">
    <source>
        <dbReference type="Pfam" id="PF13635"/>
    </source>
</evidence>
<dbReference type="EMBL" id="MHKI01000029">
    <property type="protein sequence ID" value="OGY85678.1"/>
    <property type="molecule type" value="Genomic_DNA"/>
</dbReference>
<feature type="domain" description="AAA" evidence="1">
    <location>
        <begin position="18"/>
        <end position="133"/>
    </location>
</feature>
<dbReference type="AlphaFoldDB" id="A0A1G2B8Y0"/>
<dbReference type="SUPFAM" id="SSF52540">
    <property type="entry name" value="P-loop containing nucleoside triphosphate hydrolases"/>
    <property type="match status" value="1"/>
</dbReference>
<dbReference type="Pfam" id="PF13635">
    <property type="entry name" value="DUF4143"/>
    <property type="match status" value="1"/>
</dbReference>
<gene>
    <name evidence="3" type="ORF">A2319_05245</name>
</gene>
<organism evidence="3 4">
    <name type="scientific">Candidatus Kerfeldbacteria bacterium RIFOXYB2_FULL_38_14</name>
    <dbReference type="NCBI Taxonomy" id="1798547"/>
    <lineage>
        <taxon>Bacteria</taxon>
        <taxon>Candidatus Kerfeldiibacteriota</taxon>
    </lineage>
</organism>
<dbReference type="InterPro" id="IPR025420">
    <property type="entry name" value="DUF4143"/>
</dbReference>
<feature type="domain" description="DUF4143" evidence="2">
    <location>
        <begin position="196"/>
        <end position="354"/>
    </location>
</feature>
<evidence type="ECO:0000313" key="4">
    <source>
        <dbReference type="Proteomes" id="UP000176420"/>
    </source>
</evidence>